<keyword evidence="3 5" id="KW-1133">Transmembrane helix</keyword>
<evidence type="ECO:0008006" key="8">
    <source>
        <dbReference type="Google" id="ProtNLM"/>
    </source>
</evidence>
<gene>
    <name evidence="6" type="ORF">DERF_014693</name>
</gene>
<dbReference type="PRINTS" id="PR00259">
    <property type="entry name" value="TMFOUR"/>
</dbReference>
<dbReference type="GO" id="GO:0005886">
    <property type="term" value="C:plasma membrane"/>
    <property type="evidence" value="ECO:0007669"/>
    <property type="project" value="TreeGrafter"/>
</dbReference>
<organism evidence="6 7">
    <name type="scientific">Dermatophagoides farinae</name>
    <name type="common">American house dust mite</name>
    <dbReference type="NCBI Taxonomy" id="6954"/>
    <lineage>
        <taxon>Eukaryota</taxon>
        <taxon>Metazoa</taxon>
        <taxon>Ecdysozoa</taxon>
        <taxon>Arthropoda</taxon>
        <taxon>Chelicerata</taxon>
        <taxon>Arachnida</taxon>
        <taxon>Acari</taxon>
        <taxon>Acariformes</taxon>
        <taxon>Sarcoptiformes</taxon>
        <taxon>Astigmata</taxon>
        <taxon>Psoroptidia</taxon>
        <taxon>Analgoidea</taxon>
        <taxon>Pyroglyphidae</taxon>
        <taxon>Dermatophagoidinae</taxon>
        <taxon>Dermatophagoides</taxon>
    </lineage>
</organism>
<sequence length="347" mass="39572">IMSVTVRFDSFLSGVDVNVGVGGGGGGGRWLVSIMLYPIHSSIRNKMKISTILKFVVLNIQNPNSNNSNKKKLHSKMFICIKLIVVLYNFIFWLTGVFILSLFAYLYWDSQNYLDIQEISTHYVTPFIALLILGALMTIIGFLGCCGAIRESKCLLLMYISICLILCVLSGAFLFWTIRNGEKVRERIRLDTTKLIKRNYGTGNTNATEMLVDRIQRYFSCCGIMGPEDWITSNYNNQTNEENSNLMNNLPFPMGPDQRIYRIPRSCCQDYEESCPIRLENIRGRDIQNLKDIRGLNNDGCMSKFEEFIRQKQLFIILAGTILVGVQVLALIFSFCLFCVISRQDDK</sequence>
<reference evidence="6" key="1">
    <citation type="submission" date="2013-05" db="EMBL/GenBank/DDBJ databases">
        <authorList>
            <person name="Yim A.K.Y."/>
            <person name="Chan T.F."/>
            <person name="Ji K.M."/>
            <person name="Liu X.Y."/>
            <person name="Zhou J.W."/>
            <person name="Li R.Q."/>
            <person name="Yang K.Y."/>
            <person name="Li J."/>
            <person name="Li M."/>
            <person name="Law P.T.W."/>
            <person name="Wu Y.L."/>
            <person name="Cai Z.L."/>
            <person name="Qin H."/>
            <person name="Bao Y."/>
            <person name="Leung R.K.K."/>
            <person name="Ng P.K.S."/>
            <person name="Zou J."/>
            <person name="Zhong X.J."/>
            <person name="Ran P.X."/>
            <person name="Zhong N.S."/>
            <person name="Liu Z.G."/>
            <person name="Tsui S.K.W."/>
        </authorList>
    </citation>
    <scope>NUCLEOTIDE SEQUENCE</scope>
    <source>
        <strain evidence="6">Derf</strain>
        <tissue evidence="6">Whole organism</tissue>
    </source>
</reference>
<dbReference type="PANTHER" id="PTHR19282">
    <property type="entry name" value="TETRASPANIN"/>
    <property type="match status" value="1"/>
</dbReference>
<comment type="subcellular location">
    <subcellularLocation>
        <location evidence="1">Membrane</location>
        <topology evidence="1">Multi-pass membrane protein</topology>
    </subcellularLocation>
</comment>
<dbReference type="AlphaFoldDB" id="A0A922HJ89"/>
<keyword evidence="4 5" id="KW-0472">Membrane</keyword>
<comment type="caution">
    <text evidence="6">The sequence shown here is derived from an EMBL/GenBank/DDBJ whole genome shotgun (WGS) entry which is preliminary data.</text>
</comment>
<dbReference type="Proteomes" id="UP000790347">
    <property type="component" value="Unassembled WGS sequence"/>
</dbReference>
<dbReference type="EMBL" id="ASGP02000008">
    <property type="protein sequence ID" value="KAH9493969.1"/>
    <property type="molecule type" value="Genomic_DNA"/>
</dbReference>
<evidence type="ECO:0000256" key="1">
    <source>
        <dbReference type="ARBA" id="ARBA00004141"/>
    </source>
</evidence>
<reference evidence="6" key="2">
    <citation type="journal article" date="2022" name="Res Sq">
        <title>Comparative Genomics Reveals Insights into the Divergent Evolution of Astigmatic Mites and Household Pest Adaptations.</title>
        <authorList>
            <person name="Xiong Q."/>
            <person name="Wan A.T.-Y."/>
            <person name="Liu X.-Y."/>
            <person name="Fung C.S.-H."/>
            <person name="Xiao X."/>
            <person name="Malainual N."/>
            <person name="Hou J."/>
            <person name="Wang L."/>
            <person name="Wang M."/>
            <person name="Yang K."/>
            <person name="Cui Y."/>
            <person name="Leung E."/>
            <person name="Nong W."/>
            <person name="Shin S.-K."/>
            <person name="Au S."/>
            <person name="Jeong K.Y."/>
            <person name="Chew F.T."/>
            <person name="Hui J."/>
            <person name="Leung T.F."/>
            <person name="Tungtrongchitr A."/>
            <person name="Zhong N."/>
            <person name="Liu Z."/>
            <person name="Tsui S."/>
        </authorList>
    </citation>
    <scope>NUCLEOTIDE SEQUENCE</scope>
    <source>
        <strain evidence="6">Derf</strain>
        <tissue evidence="6">Whole organism</tissue>
    </source>
</reference>
<proteinExistence type="predicted"/>
<evidence type="ECO:0000256" key="3">
    <source>
        <dbReference type="ARBA" id="ARBA00022989"/>
    </source>
</evidence>
<evidence type="ECO:0000313" key="6">
    <source>
        <dbReference type="EMBL" id="KAH9493969.1"/>
    </source>
</evidence>
<keyword evidence="7" id="KW-1185">Reference proteome</keyword>
<feature type="non-terminal residue" evidence="6">
    <location>
        <position position="1"/>
    </location>
</feature>
<accession>A0A922HJ89</accession>
<dbReference type="PANTHER" id="PTHR19282:SF515">
    <property type="entry name" value="TETRASPANIN"/>
    <property type="match status" value="1"/>
</dbReference>
<feature type="transmembrane region" description="Helical" evidence="5">
    <location>
        <begin position="314"/>
        <end position="341"/>
    </location>
</feature>
<keyword evidence="2 5" id="KW-0812">Transmembrane</keyword>
<evidence type="ECO:0000256" key="4">
    <source>
        <dbReference type="ARBA" id="ARBA00023136"/>
    </source>
</evidence>
<evidence type="ECO:0000256" key="2">
    <source>
        <dbReference type="ARBA" id="ARBA00022692"/>
    </source>
</evidence>
<dbReference type="InterPro" id="IPR018499">
    <property type="entry name" value="Tetraspanin/Peripherin"/>
</dbReference>
<dbReference type="Pfam" id="PF00335">
    <property type="entry name" value="Tetraspanin"/>
    <property type="match status" value="1"/>
</dbReference>
<dbReference type="Gene3D" id="1.10.1450.10">
    <property type="entry name" value="Tetraspanin"/>
    <property type="match status" value="1"/>
</dbReference>
<evidence type="ECO:0000256" key="5">
    <source>
        <dbReference type="SAM" id="Phobius"/>
    </source>
</evidence>
<feature type="transmembrane region" description="Helical" evidence="5">
    <location>
        <begin position="127"/>
        <end position="149"/>
    </location>
</feature>
<feature type="transmembrane region" description="Helical" evidence="5">
    <location>
        <begin position="79"/>
        <end position="107"/>
    </location>
</feature>
<feature type="transmembrane region" description="Helical" evidence="5">
    <location>
        <begin position="156"/>
        <end position="178"/>
    </location>
</feature>
<protein>
    <recommendedName>
        <fullName evidence="8">Tetraspanin</fullName>
    </recommendedName>
</protein>
<evidence type="ECO:0000313" key="7">
    <source>
        <dbReference type="Proteomes" id="UP000790347"/>
    </source>
</evidence>
<dbReference type="InterPro" id="IPR008952">
    <property type="entry name" value="Tetraspanin_EC2_sf"/>
</dbReference>
<name>A0A922HJ89_DERFA</name>
<dbReference type="SUPFAM" id="SSF48652">
    <property type="entry name" value="Tetraspanin"/>
    <property type="match status" value="1"/>
</dbReference>